<dbReference type="AlphaFoldDB" id="A0A4S3M3D7"/>
<organism evidence="2 3">
    <name type="scientific">Robertkochia marina</name>
    <dbReference type="NCBI Taxonomy" id="1227945"/>
    <lineage>
        <taxon>Bacteria</taxon>
        <taxon>Pseudomonadati</taxon>
        <taxon>Bacteroidota</taxon>
        <taxon>Flavobacteriia</taxon>
        <taxon>Flavobacteriales</taxon>
        <taxon>Flavobacteriaceae</taxon>
        <taxon>Robertkochia</taxon>
    </lineage>
</organism>
<sequence length="186" mass="20012">MRFLLPTLLLTLLFITCKGYAQRANFIRVYDLDGEKLYKGYITEADENFLHLKRGGMNYSVPYNAIGHIKGYRSFGHYAGGGAGYAALAGVGAGLVIFSQSMNDTSGIGGAVGAGMAAVTPVVFALAGYIGGLVIYATKKKISYDVNGNKTQWDYFRNVYYGTTEDATTVENEINNGLLSPDTNGI</sequence>
<dbReference type="RefSeq" id="WP_136335096.1">
    <property type="nucleotide sequence ID" value="NZ_QXMP01000026.1"/>
</dbReference>
<dbReference type="EMBL" id="SSMC01000001">
    <property type="protein sequence ID" value="THD69606.1"/>
    <property type="molecule type" value="Genomic_DNA"/>
</dbReference>
<keyword evidence="3" id="KW-1185">Reference proteome</keyword>
<keyword evidence="1" id="KW-1133">Transmembrane helix</keyword>
<proteinExistence type="predicted"/>
<protein>
    <submittedName>
        <fullName evidence="2">Uncharacterized protein</fullName>
    </submittedName>
</protein>
<reference evidence="2 3" key="1">
    <citation type="submission" date="2019-04" db="EMBL/GenBank/DDBJ databases">
        <title>Draft genome sequence of Robertkochia marina CC-AMO-30D.</title>
        <authorList>
            <person name="Hameed A."/>
            <person name="Lin S.-Y."/>
            <person name="Shahina M."/>
            <person name="Lai W.-A."/>
            <person name="Young C.-C."/>
        </authorList>
    </citation>
    <scope>NUCLEOTIDE SEQUENCE [LARGE SCALE GENOMIC DNA]</scope>
    <source>
        <strain evidence="2 3">CC-AMO-30D</strain>
    </source>
</reference>
<gene>
    <name evidence="2" type="ORF">E7Z59_04570</name>
</gene>
<dbReference type="Proteomes" id="UP000305939">
    <property type="component" value="Unassembled WGS sequence"/>
</dbReference>
<keyword evidence="1" id="KW-0812">Transmembrane</keyword>
<comment type="caution">
    <text evidence="2">The sequence shown here is derived from an EMBL/GenBank/DDBJ whole genome shotgun (WGS) entry which is preliminary data.</text>
</comment>
<evidence type="ECO:0000256" key="1">
    <source>
        <dbReference type="SAM" id="Phobius"/>
    </source>
</evidence>
<feature type="transmembrane region" description="Helical" evidence="1">
    <location>
        <begin position="110"/>
        <end position="137"/>
    </location>
</feature>
<accession>A0A4S3M3D7</accession>
<keyword evidence="1" id="KW-0472">Membrane</keyword>
<evidence type="ECO:0000313" key="2">
    <source>
        <dbReference type="EMBL" id="THD69606.1"/>
    </source>
</evidence>
<name>A0A4S3M3D7_9FLAO</name>
<evidence type="ECO:0000313" key="3">
    <source>
        <dbReference type="Proteomes" id="UP000305939"/>
    </source>
</evidence>
<feature type="transmembrane region" description="Helical" evidence="1">
    <location>
        <begin position="78"/>
        <end position="98"/>
    </location>
</feature>